<protein>
    <submittedName>
        <fullName evidence="1">Uncharacterized protein</fullName>
    </submittedName>
</protein>
<reference evidence="1 2" key="1">
    <citation type="submission" date="2015-01" db="EMBL/GenBank/DDBJ databases">
        <title>Genome sequencing of Jeotgalibacillus soli.</title>
        <authorList>
            <person name="Goh K.M."/>
            <person name="Chan K.-G."/>
            <person name="Yaakop A.S."/>
            <person name="Ee R."/>
            <person name="Gan H.M."/>
            <person name="Chan C.S."/>
        </authorList>
    </citation>
    <scope>NUCLEOTIDE SEQUENCE [LARGE SCALE GENOMIC DNA]</scope>
    <source>
        <strain evidence="1 2">P9</strain>
    </source>
</reference>
<dbReference type="PATRIC" id="fig|889306.3.peg.1392"/>
<dbReference type="Proteomes" id="UP000031938">
    <property type="component" value="Unassembled WGS sequence"/>
</dbReference>
<accession>A0A0C2RIC3</accession>
<dbReference type="EMBL" id="JXRP01000009">
    <property type="protein sequence ID" value="KIL49915.1"/>
    <property type="molecule type" value="Genomic_DNA"/>
</dbReference>
<organism evidence="1 2">
    <name type="scientific">Jeotgalibacillus soli</name>
    <dbReference type="NCBI Taxonomy" id="889306"/>
    <lineage>
        <taxon>Bacteria</taxon>
        <taxon>Bacillati</taxon>
        <taxon>Bacillota</taxon>
        <taxon>Bacilli</taxon>
        <taxon>Bacillales</taxon>
        <taxon>Caryophanaceae</taxon>
        <taxon>Jeotgalibacillus</taxon>
    </lineage>
</organism>
<evidence type="ECO:0000313" key="1">
    <source>
        <dbReference type="EMBL" id="KIL49915.1"/>
    </source>
</evidence>
<sequence>MIQPSLRYHITNAQTGIRYNQPTMSIKQQKADLSIQQDKAEIMMDVRPGQLSINQTEAFVAMDRKGPLRRADEHAANSLVEFSKNVKKNAQQGDQMMRIENGGGAVAAIAKQNSARPIKQLAIGYIPKSPFDVRIDYSPSELKIDVQINDPVIQYQSHKPRIEIPPWSVEPYIQTMPNIDFEYIGQNVNLNA</sequence>
<gene>
    <name evidence="1" type="ORF">KP78_13830</name>
</gene>
<name>A0A0C2RIC3_9BACL</name>
<keyword evidence="2" id="KW-1185">Reference proteome</keyword>
<dbReference type="Pfam" id="PF20074">
    <property type="entry name" value="DUF6470"/>
    <property type="match status" value="1"/>
</dbReference>
<dbReference type="RefSeq" id="WP_041087205.1">
    <property type="nucleotide sequence ID" value="NZ_JXRP01000009.1"/>
</dbReference>
<comment type="caution">
    <text evidence="1">The sequence shown here is derived from an EMBL/GenBank/DDBJ whole genome shotgun (WGS) entry which is preliminary data.</text>
</comment>
<dbReference type="AlphaFoldDB" id="A0A0C2RIC3"/>
<dbReference type="OrthoDB" id="2112831at2"/>
<evidence type="ECO:0000313" key="2">
    <source>
        <dbReference type="Proteomes" id="UP000031938"/>
    </source>
</evidence>
<proteinExistence type="predicted"/>
<dbReference type="STRING" id="889306.KP78_13830"/>
<dbReference type="InterPro" id="IPR045527">
    <property type="entry name" value="DUF6470"/>
</dbReference>